<keyword evidence="10" id="KW-1003">Cell membrane</keyword>
<feature type="transmembrane region" description="Helical" evidence="10">
    <location>
        <begin position="141"/>
        <end position="174"/>
    </location>
</feature>
<evidence type="ECO:0000256" key="5">
    <source>
        <dbReference type="ARBA" id="ARBA00022692"/>
    </source>
</evidence>
<keyword evidence="5 10" id="KW-0812">Transmembrane</keyword>
<keyword evidence="7 10" id="KW-1133">Transmembrane helix</keyword>
<comment type="caution">
    <text evidence="11">The sequence shown here is derived from an EMBL/GenBank/DDBJ whole genome shotgun (WGS) entry which is preliminary data.</text>
</comment>
<dbReference type="EMBL" id="JAAAIM010000849">
    <property type="protein sequence ID" value="KAG0283855.1"/>
    <property type="molecule type" value="Genomic_DNA"/>
</dbReference>
<organism evidence="11 12">
    <name type="scientific">Linnemannia gamsii</name>
    <dbReference type="NCBI Taxonomy" id="64522"/>
    <lineage>
        <taxon>Eukaryota</taxon>
        <taxon>Fungi</taxon>
        <taxon>Fungi incertae sedis</taxon>
        <taxon>Mucoromycota</taxon>
        <taxon>Mortierellomycotina</taxon>
        <taxon>Mortierellomycetes</taxon>
        <taxon>Mortierellales</taxon>
        <taxon>Mortierellaceae</taxon>
        <taxon>Linnemannia</taxon>
    </lineage>
</organism>
<keyword evidence="8 10" id="KW-0472">Membrane</keyword>
<evidence type="ECO:0000313" key="11">
    <source>
        <dbReference type="EMBL" id="KAG0283855.1"/>
    </source>
</evidence>
<name>A0ABQ7JSD9_9FUNG</name>
<comment type="similarity">
    <text evidence="4 10">Belongs to the PRM1 family.</text>
</comment>
<keyword evidence="12" id="KW-1185">Reference proteome</keyword>
<evidence type="ECO:0000313" key="12">
    <source>
        <dbReference type="Proteomes" id="UP001194696"/>
    </source>
</evidence>
<sequence length="373" mass="41067">MGLLTGAEGVQAIDELNGTVLGLLAVPFNGLGELIEQKMADPRIGDLVIIPALASPNIVFCEKALDLVAIDKLAKDFRQWISYGTMVLLATALAVMNNDPDERTKLEAMRISHMVQHPLLYRFVDWSSKQLFKRDETKRNIYLWFIHYITYTPAIVCLFIGLLGIILTFGQIAFLEYMRQNYRTILAPAMADLSGAILNSVQRAMQTTSATFSTEANSALSIVEADLNETVFSEIILAAVDLNNALVLVQTTLMDGVRTVFGESIFAKLVGAVLQCLLFNRLEAVERGLGWVRDNAQIRLPRVTENILMMDEAQLAGLVGKAADALMGPSSPSAEGGESLPVEGAIGKVFTQYEDGLRRELPVYYGLVTWCWV</sequence>
<proteinExistence type="inferred from homology"/>
<reference evidence="11 12" key="1">
    <citation type="journal article" date="2020" name="Fungal Divers.">
        <title>Resolving the Mortierellaceae phylogeny through synthesis of multi-gene phylogenetics and phylogenomics.</title>
        <authorList>
            <person name="Vandepol N."/>
            <person name="Liber J."/>
            <person name="Desiro A."/>
            <person name="Na H."/>
            <person name="Kennedy M."/>
            <person name="Barry K."/>
            <person name="Grigoriev I.V."/>
            <person name="Miller A.N."/>
            <person name="O'Donnell K."/>
            <person name="Stajich J.E."/>
            <person name="Bonito G."/>
        </authorList>
    </citation>
    <scope>NUCLEOTIDE SEQUENCE [LARGE SCALE GENOMIC DNA]</scope>
    <source>
        <strain evidence="11 12">AD045</strain>
    </source>
</reference>
<comment type="function">
    <text evidence="1 10">Involved in cell fusion during mating by stabilizing the plasma membrane fusion event.</text>
</comment>
<evidence type="ECO:0000256" key="3">
    <source>
        <dbReference type="ARBA" id="ARBA00004196"/>
    </source>
</evidence>
<accession>A0ABQ7JSD9</accession>
<comment type="caution">
    <text evidence="10">Lacks conserved residue(s) required for the propagation of feature annotation.</text>
</comment>
<evidence type="ECO:0000256" key="10">
    <source>
        <dbReference type="RuleBase" id="RU366035"/>
    </source>
</evidence>
<gene>
    <name evidence="11" type="primary">PRM1</name>
    <name evidence="11" type="ORF">BGZ96_011774</name>
</gene>
<keyword evidence="9" id="KW-0325">Glycoprotein</keyword>
<evidence type="ECO:0000256" key="2">
    <source>
        <dbReference type="ARBA" id="ARBA00004127"/>
    </source>
</evidence>
<dbReference type="InterPro" id="IPR026777">
    <property type="entry name" value="PRM1"/>
</dbReference>
<evidence type="ECO:0000256" key="6">
    <source>
        <dbReference type="ARBA" id="ARBA00022971"/>
    </source>
</evidence>
<evidence type="ECO:0000256" key="4">
    <source>
        <dbReference type="ARBA" id="ARBA00010780"/>
    </source>
</evidence>
<keyword evidence="6 10" id="KW-0184">Conjugation</keyword>
<protein>
    <recommendedName>
        <fullName evidence="10">Plasma membrane fusion protein PRM1</fullName>
    </recommendedName>
</protein>
<evidence type="ECO:0000256" key="7">
    <source>
        <dbReference type="ARBA" id="ARBA00022989"/>
    </source>
</evidence>
<evidence type="ECO:0000256" key="9">
    <source>
        <dbReference type="ARBA" id="ARBA00023180"/>
    </source>
</evidence>
<dbReference type="PANTHER" id="PTHR31030">
    <property type="entry name" value="PLASMA MEMBRANE FUSION PROTEIN PRM1"/>
    <property type="match status" value="1"/>
</dbReference>
<evidence type="ECO:0000256" key="1">
    <source>
        <dbReference type="ARBA" id="ARBA00002512"/>
    </source>
</evidence>
<dbReference type="Proteomes" id="UP001194696">
    <property type="component" value="Unassembled WGS sequence"/>
</dbReference>
<feature type="transmembrane region" description="Helical" evidence="10">
    <location>
        <begin position="80"/>
        <end position="96"/>
    </location>
</feature>
<evidence type="ECO:0000256" key="8">
    <source>
        <dbReference type="ARBA" id="ARBA00023136"/>
    </source>
</evidence>
<comment type="subcellular location">
    <subcellularLocation>
        <location evidence="3">Cell envelope</location>
    </subcellularLocation>
    <subcellularLocation>
        <location evidence="10">Cell membrane</location>
        <topology evidence="10">Multi-pass membrane protein</topology>
    </subcellularLocation>
    <subcellularLocation>
        <location evidence="2">Endomembrane system</location>
        <topology evidence="2">Multi-pass membrane protein</topology>
    </subcellularLocation>
</comment>
<dbReference type="PANTHER" id="PTHR31030:SF1">
    <property type="entry name" value="PLASMA MEMBRANE FUSION PROTEIN PRM1"/>
    <property type="match status" value="1"/>
</dbReference>